<name>A0A6A6K6I7_HEVBR</name>
<evidence type="ECO:0000313" key="12">
    <source>
        <dbReference type="Proteomes" id="UP000467840"/>
    </source>
</evidence>
<dbReference type="InterPro" id="IPR004313">
    <property type="entry name" value="ARD"/>
</dbReference>
<sequence>MGDGRGKGFKGARRRIVNRTNKNESSVLRSVLQGLSMAWFLGLPRLLFGVITLRGECYQVAASGVFEWEAFDSGSEVVRIKAIDWINKALQSDALGCTHIDLKHTRTQHESLTCDQDTREEVIEAWYMDDSYEDQRLPHHKNPKEFVSFDQLAELGVLSWKLDVDNHETED</sequence>
<keyword evidence="4" id="KW-0028">Amino-acid biosynthesis</keyword>
<evidence type="ECO:0000256" key="5">
    <source>
        <dbReference type="ARBA" id="ARBA00022723"/>
    </source>
</evidence>
<dbReference type="GO" id="GO:0010309">
    <property type="term" value="F:acireductone dioxygenase [iron(II)-requiring] activity"/>
    <property type="evidence" value="ECO:0007669"/>
    <property type="project" value="UniProtKB-EC"/>
</dbReference>
<evidence type="ECO:0000313" key="11">
    <source>
        <dbReference type="EMBL" id="KAF2284307.1"/>
    </source>
</evidence>
<evidence type="ECO:0000256" key="10">
    <source>
        <dbReference type="ARBA" id="ARBA00039005"/>
    </source>
</evidence>
<comment type="caution">
    <text evidence="11">The sequence shown here is derived from an EMBL/GenBank/DDBJ whole genome shotgun (WGS) entry which is preliminary data.</text>
</comment>
<evidence type="ECO:0000256" key="9">
    <source>
        <dbReference type="ARBA" id="ARBA00023167"/>
    </source>
</evidence>
<organism evidence="11 12">
    <name type="scientific">Hevea brasiliensis</name>
    <name type="common">Para rubber tree</name>
    <name type="synonym">Siphonia brasiliensis</name>
    <dbReference type="NCBI Taxonomy" id="3981"/>
    <lineage>
        <taxon>Eukaryota</taxon>
        <taxon>Viridiplantae</taxon>
        <taxon>Streptophyta</taxon>
        <taxon>Embryophyta</taxon>
        <taxon>Tracheophyta</taxon>
        <taxon>Spermatophyta</taxon>
        <taxon>Magnoliopsida</taxon>
        <taxon>eudicotyledons</taxon>
        <taxon>Gunneridae</taxon>
        <taxon>Pentapetalae</taxon>
        <taxon>rosids</taxon>
        <taxon>fabids</taxon>
        <taxon>Malpighiales</taxon>
        <taxon>Euphorbiaceae</taxon>
        <taxon>Crotonoideae</taxon>
        <taxon>Micrandreae</taxon>
        <taxon>Hevea</taxon>
    </lineage>
</organism>
<dbReference type="GO" id="GO:0046872">
    <property type="term" value="F:metal ion binding"/>
    <property type="evidence" value="ECO:0007669"/>
    <property type="project" value="UniProtKB-KW"/>
</dbReference>
<dbReference type="AlphaFoldDB" id="A0A6A6K6I7"/>
<protein>
    <recommendedName>
        <fullName evidence="10">acireductone dioxygenase (Fe(2+)-requiring)</fullName>
        <ecNumber evidence="10">1.13.11.54</ecNumber>
    </recommendedName>
</protein>
<comment type="catalytic activity">
    <reaction evidence="1">
        <text>1,2-dihydroxy-5-(methylsulfanyl)pent-1-en-3-one + O2 = 4-methylsulfanyl-2-oxobutanoate + formate + 2 H(+)</text>
        <dbReference type="Rhea" id="RHEA:24504"/>
        <dbReference type="ChEBI" id="CHEBI:15378"/>
        <dbReference type="ChEBI" id="CHEBI:15379"/>
        <dbReference type="ChEBI" id="CHEBI:15740"/>
        <dbReference type="ChEBI" id="CHEBI:16723"/>
        <dbReference type="ChEBI" id="CHEBI:49252"/>
        <dbReference type="EC" id="1.13.11.54"/>
    </reaction>
</comment>
<accession>A0A6A6K6I7</accession>
<dbReference type="PANTHER" id="PTHR23418">
    <property type="entry name" value="ACIREDUCTONE DIOXYGENASE"/>
    <property type="match status" value="1"/>
</dbReference>
<dbReference type="Gene3D" id="2.60.120.10">
    <property type="entry name" value="Jelly Rolls"/>
    <property type="match status" value="1"/>
</dbReference>
<keyword evidence="3" id="KW-0533">Nickel</keyword>
<evidence type="ECO:0000256" key="2">
    <source>
        <dbReference type="ARBA" id="ARBA00001954"/>
    </source>
</evidence>
<dbReference type="SUPFAM" id="SSF51182">
    <property type="entry name" value="RmlC-like cupins"/>
    <property type="match status" value="1"/>
</dbReference>
<dbReference type="PANTHER" id="PTHR23418:SF0">
    <property type="entry name" value="ACIREDUCTONE DIOXYGENASE"/>
    <property type="match status" value="1"/>
</dbReference>
<dbReference type="InterPro" id="IPR011051">
    <property type="entry name" value="RmlC_Cupin_sf"/>
</dbReference>
<evidence type="ECO:0000256" key="6">
    <source>
        <dbReference type="ARBA" id="ARBA00022964"/>
    </source>
</evidence>
<evidence type="ECO:0000256" key="8">
    <source>
        <dbReference type="ARBA" id="ARBA00023004"/>
    </source>
</evidence>
<keyword evidence="8" id="KW-0408">Iron</keyword>
<keyword evidence="6" id="KW-0223">Dioxygenase</keyword>
<dbReference type="EMBL" id="JAAGAX010000018">
    <property type="protein sequence ID" value="KAF2284307.1"/>
    <property type="molecule type" value="Genomic_DNA"/>
</dbReference>
<dbReference type="GO" id="GO:0009086">
    <property type="term" value="P:methionine biosynthetic process"/>
    <property type="evidence" value="ECO:0007669"/>
    <property type="project" value="UniProtKB-KW"/>
</dbReference>
<keyword evidence="9" id="KW-0486">Methionine biosynthesis</keyword>
<keyword evidence="12" id="KW-1185">Reference proteome</keyword>
<comment type="cofactor">
    <cofactor evidence="2">
        <name>Fe(2+)</name>
        <dbReference type="ChEBI" id="CHEBI:29033"/>
    </cofactor>
</comment>
<dbReference type="EC" id="1.13.11.54" evidence="10"/>
<dbReference type="InterPro" id="IPR014710">
    <property type="entry name" value="RmlC-like_jellyroll"/>
</dbReference>
<reference evidence="11 12" key="1">
    <citation type="journal article" date="2020" name="Mol. Plant">
        <title>The Chromosome-Based Rubber Tree Genome Provides New Insights into Spurge Genome Evolution and Rubber Biosynthesis.</title>
        <authorList>
            <person name="Liu J."/>
            <person name="Shi C."/>
            <person name="Shi C.C."/>
            <person name="Li W."/>
            <person name="Zhang Q.J."/>
            <person name="Zhang Y."/>
            <person name="Li K."/>
            <person name="Lu H.F."/>
            <person name="Shi C."/>
            <person name="Zhu S.T."/>
            <person name="Xiao Z.Y."/>
            <person name="Nan H."/>
            <person name="Yue Y."/>
            <person name="Zhu X.G."/>
            <person name="Wu Y."/>
            <person name="Hong X.N."/>
            <person name="Fan G.Y."/>
            <person name="Tong Y."/>
            <person name="Zhang D."/>
            <person name="Mao C.L."/>
            <person name="Liu Y.L."/>
            <person name="Hao S.J."/>
            <person name="Liu W.Q."/>
            <person name="Lv M.Q."/>
            <person name="Zhang H.B."/>
            <person name="Liu Y."/>
            <person name="Hu-Tang G.R."/>
            <person name="Wang J.P."/>
            <person name="Wang J.H."/>
            <person name="Sun Y.H."/>
            <person name="Ni S.B."/>
            <person name="Chen W.B."/>
            <person name="Zhang X.C."/>
            <person name="Jiao Y.N."/>
            <person name="Eichler E.E."/>
            <person name="Li G.H."/>
            <person name="Liu X."/>
            <person name="Gao L.Z."/>
        </authorList>
    </citation>
    <scope>NUCLEOTIDE SEQUENCE [LARGE SCALE GENOMIC DNA]</scope>
    <source>
        <strain evidence="12">cv. GT1</strain>
        <tissue evidence="11">Leaf</tissue>
    </source>
</reference>
<dbReference type="Pfam" id="PF03079">
    <property type="entry name" value="ARD"/>
    <property type="match status" value="1"/>
</dbReference>
<evidence type="ECO:0000256" key="3">
    <source>
        <dbReference type="ARBA" id="ARBA00022596"/>
    </source>
</evidence>
<proteinExistence type="predicted"/>
<keyword evidence="7" id="KW-0560">Oxidoreductase</keyword>
<evidence type="ECO:0000256" key="7">
    <source>
        <dbReference type="ARBA" id="ARBA00023002"/>
    </source>
</evidence>
<evidence type="ECO:0000256" key="4">
    <source>
        <dbReference type="ARBA" id="ARBA00022605"/>
    </source>
</evidence>
<gene>
    <name evidence="11" type="ORF">GH714_020366</name>
</gene>
<dbReference type="Proteomes" id="UP000467840">
    <property type="component" value="Chromosome 12"/>
</dbReference>
<evidence type="ECO:0000256" key="1">
    <source>
        <dbReference type="ARBA" id="ARBA00000428"/>
    </source>
</evidence>
<keyword evidence="5" id="KW-0479">Metal-binding</keyword>